<proteinExistence type="predicted"/>
<comment type="caution">
    <text evidence="5">The sequence shown here is derived from an EMBL/GenBank/DDBJ whole genome shotgun (WGS) entry which is preliminary data.</text>
</comment>
<dbReference type="CDD" id="cd01335">
    <property type="entry name" value="Radical_SAM"/>
    <property type="match status" value="1"/>
</dbReference>
<dbReference type="GO" id="GO:0051536">
    <property type="term" value="F:iron-sulfur cluster binding"/>
    <property type="evidence" value="ECO:0007669"/>
    <property type="project" value="UniProtKB-KW"/>
</dbReference>
<evidence type="ECO:0000256" key="2">
    <source>
        <dbReference type="ARBA" id="ARBA00023004"/>
    </source>
</evidence>
<dbReference type="GO" id="GO:0003824">
    <property type="term" value="F:catalytic activity"/>
    <property type="evidence" value="ECO:0007669"/>
    <property type="project" value="InterPro"/>
</dbReference>
<dbReference type="SMART" id="SM00729">
    <property type="entry name" value="Elp3"/>
    <property type="match status" value="1"/>
</dbReference>
<dbReference type="SFLD" id="SFLDS00029">
    <property type="entry name" value="Radical_SAM"/>
    <property type="match status" value="1"/>
</dbReference>
<evidence type="ECO:0000313" key="5">
    <source>
        <dbReference type="EMBL" id="RGP36790.1"/>
    </source>
</evidence>
<dbReference type="SUPFAM" id="SSF102114">
    <property type="entry name" value="Radical SAM enzymes"/>
    <property type="match status" value="1"/>
</dbReference>
<protein>
    <submittedName>
        <fullName evidence="5">PA0069 family radical SAM protein</fullName>
    </submittedName>
</protein>
<dbReference type="NCBIfam" id="NF033668">
    <property type="entry name" value="rSAM_PA0069"/>
    <property type="match status" value="1"/>
</dbReference>
<keyword evidence="6" id="KW-1185">Reference proteome</keyword>
<evidence type="ECO:0000313" key="6">
    <source>
        <dbReference type="Proteomes" id="UP000284547"/>
    </source>
</evidence>
<sequence>MSDPDPTLMAGQRIRARGVASNAAGRFESQVRVRVDDGWDIAEDERLLRTEIRVERPRSALSYNRSPDLPFDRSVNPYRGCEHGCVYCFARPSHAYLNLSPGLDFETRLIARPGIAGVLAGELRAKAYRVATVALGTNTDPYQPCETEHRLMRQVLEVLAEFNHPVAITTKGTLIERDIDILAPMAALGLVRVGISVTSLDPDLSRRLEPRAPAPARRLAMIRRLSEAGIPVRAMVAPVIPSLTDPELEQILSACRDAGAQAASWIALRLPREVSPLFQDWLSHHAPDRAAKVMARVREMHGGKDYDAQWGRRMRGEGIWADLIAQRFDKAVARLGLNQKMPSLRCDLFRPPPRAGDQLALF</sequence>
<dbReference type="SFLD" id="SFLDG01084">
    <property type="entry name" value="Uncharacterised_Radical_SAM_Su"/>
    <property type="match status" value="1"/>
</dbReference>
<dbReference type="InterPro" id="IPR040086">
    <property type="entry name" value="MJ0683-like"/>
</dbReference>
<dbReference type="GO" id="GO:0046872">
    <property type="term" value="F:metal ion binding"/>
    <property type="evidence" value="ECO:0007669"/>
    <property type="project" value="UniProtKB-KW"/>
</dbReference>
<feature type="domain" description="Radical SAM core" evidence="4">
    <location>
        <begin position="67"/>
        <end position="304"/>
    </location>
</feature>
<dbReference type="InterPro" id="IPR006638">
    <property type="entry name" value="Elp3/MiaA/NifB-like_rSAM"/>
</dbReference>
<evidence type="ECO:0000259" key="4">
    <source>
        <dbReference type="PROSITE" id="PS51918"/>
    </source>
</evidence>
<accession>A0A411Z163</accession>
<dbReference type="PANTHER" id="PTHR43432:SF3">
    <property type="entry name" value="SLR0285 PROTEIN"/>
    <property type="match status" value="1"/>
</dbReference>
<evidence type="ECO:0000256" key="3">
    <source>
        <dbReference type="ARBA" id="ARBA00023014"/>
    </source>
</evidence>
<dbReference type="RefSeq" id="WP_118153341.1">
    <property type="nucleotide sequence ID" value="NZ_QWEY01000007.1"/>
</dbReference>
<dbReference type="InterPro" id="IPR007197">
    <property type="entry name" value="rSAM"/>
</dbReference>
<dbReference type="Proteomes" id="UP000284547">
    <property type="component" value="Unassembled WGS sequence"/>
</dbReference>
<name>A0A411Z163_9RHOB</name>
<dbReference type="PANTHER" id="PTHR43432">
    <property type="entry name" value="SLR0285 PROTEIN"/>
    <property type="match status" value="1"/>
</dbReference>
<organism evidence="5 6">
    <name type="scientific">Pseudotabrizicola alkalilacus</name>
    <dbReference type="NCBI Taxonomy" id="2305252"/>
    <lineage>
        <taxon>Bacteria</taxon>
        <taxon>Pseudomonadati</taxon>
        <taxon>Pseudomonadota</taxon>
        <taxon>Alphaproteobacteria</taxon>
        <taxon>Rhodobacterales</taxon>
        <taxon>Paracoccaceae</taxon>
        <taxon>Pseudotabrizicola</taxon>
    </lineage>
</organism>
<reference evidence="5 6" key="1">
    <citation type="submission" date="2018-08" db="EMBL/GenBank/DDBJ databases">
        <title>Flavobacterium tibetense sp. nov., isolated from a wetland YonghuCo on Tibetan Plateau.</title>
        <authorList>
            <person name="Phurbu D."/>
            <person name="Lu H."/>
            <person name="Xing P."/>
        </authorList>
    </citation>
    <scope>NUCLEOTIDE SEQUENCE [LARGE SCALE GENOMIC DNA]</scope>
    <source>
        <strain evidence="5 6">DJC</strain>
    </source>
</reference>
<dbReference type="EMBL" id="QWEY01000007">
    <property type="protein sequence ID" value="RGP36790.1"/>
    <property type="molecule type" value="Genomic_DNA"/>
</dbReference>
<evidence type="ECO:0000256" key="1">
    <source>
        <dbReference type="ARBA" id="ARBA00022723"/>
    </source>
</evidence>
<dbReference type="PROSITE" id="PS51918">
    <property type="entry name" value="RADICAL_SAM"/>
    <property type="match status" value="1"/>
</dbReference>
<dbReference type="Gene3D" id="3.80.30.30">
    <property type="match status" value="1"/>
</dbReference>
<dbReference type="OrthoDB" id="9785699at2"/>
<dbReference type="AlphaFoldDB" id="A0A411Z163"/>
<dbReference type="Pfam" id="PF04055">
    <property type="entry name" value="Radical_SAM"/>
    <property type="match status" value="1"/>
</dbReference>
<gene>
    <name evidence="5" type="ORF">D1012_13240</name>
</gene>
<dbReference type="InterPro" id="IPR058240">
    <property type="entry name" value="rSAM_sf"/>
</dbReference>
<keyword evidence="3" id="KW-0411">Iron-sulfur</keyword>
<keyword evidence="1" id="KW-0479">Metal-binding</keyword>
<keyword evidence="2" id="KW-0408">Iron</keyword>